<dbReference type="AlphaFoldDB" id="A0A319ESS1"/>
<evidence type="ECO:0000313" key="1">
    <source>
        <dbReference type="EMBL" id="PYI12471.1"/>
    </source>
</evidence>
<gene>
    <name evidence="1" type="ORF">BO78DRAFT_392319</name>
</gene>
<evidence type="ECO:0000313" key="2">
    <source>
        <dbReference type="Proteomes" id="UP000248423"/>
    </source>
</evidence>
<proteinExistence type="predicted"/>
<protein>
    <submittedName>
        <fullName evidence="1">Uncharacterized protein</fullName>
    </submittedName>
</protein>
<keyword evidence="2" id="KW-1185">Reference proteome</keyword>
<dbReference type="EMBL" id="KZ826315">
    <property type="protein sequence ID" value="PYI12471.1"/>
    <property type="molecule type" value="Genomic_DNA"/>
</dbReference>
<organism evidence="1 2">
    <name type="scientific">Aspergillus sclerotiicarbonarius (strain CBS 121057 / IBT 28362)</name>
    <dbReference type="NCBI Taxonomy" id="1448318"/>
    <lineage>
        <taxon>Eukaryota</taxon>
        <taxon>Fungi</taxon>
        <taxon>Dikarya</taxon>
        <taxon>Ascomycota</taxon>
        <taxon>Pezizomycotina</taxon>
        <taxon>Eurotiomycetes</taxon>
        <taxon>Eurotiomycetidae</taxon>
        <taxon>Eurotiales</taxon>
        <taxon>Aspergillaceae</taxon>
        <taxon>Aspergillus</taxon>
        <taxon>Aspergillus subgen. Circumdati</taxon>
    </lineage>
</organism>
<dbReference type="PROSITE" id="PS51257">
    <property type="entry name" value="PROKAR_LIPOPROTEIN"/>
    <property type="match status" value="1"/>
</dbReference>
<dbReference type="Proteomes" id="UP000248423">
    <property type="component" value="Unassembled WGS sequence"/>
</dbReference>
<accession>A0A319ESS1</accession>
<dbReference type="VEuPathDB" id="FungiDB:BO78DRAFT_392319"/>
<sequence>MASVKRYRRSKGPEPVIFLLVICACIASILCHARPMQSSPAMNLWEIYIPSGFEQLLGPAIRLEISSKRQDTLKFHQ</sequence>
<reference evidence="1 2" key="1">
    <citation type="submission" date="2018-02" db="EMBL/GenBank/DDBJ databases">
        <title>The genomes of Aspergillus section Nigri reveals drivers in fungal speciation.</title>
        <authorList>
            <consortium name="DOE Joint Genome Institute"/>
            <person name="Vesth T.C."/>
            <person name="Nybo J."/>
            <person name="Theobald S."/>
            <person name="Brandl J."/>
            <person name="Frisvad J.C."/>
            <person name="Nielsen K.F."/>
            <person name="Lyhne E.K."/>
            <person name="Kogle M.E."/>
            <person name="Kuo A."/>
            <person name="Riley R."/>
            <person name="Clum A."/>
            <person name="Nolan M."/>
            <person name="Lipzen A."/>
            <person name="Salamov A."/>
            <person name="Henrissat B."/>
            <person name="Wiebenga A."/>
            <person name="De vries R.P."/>
            <person name="Grigoriev I.V."/>
            <person name="Mortensen U.H."/>
            <person name="Andersen M.R."/>
            <person name="Baker S.E."/>
        </authorList>
    </citation>
    <scope>NUCLEOTIDE SEQUENCE [LARGE SCALE GENOMIC DNA]</scope>
    <source>
        <strain evidence="1 2">CBS 121057</strain>
    </source>
</reference>
<name>A0A319ESS1_ASPSB</name>